<dbReference type="InterPro" id="IPR050958">
    <property type="entry name" value="Cell_Adh-Cytoskel_Orgn"/>
</dbReference>
<feature type="domain" description="Ig-like" evidence="8">
    <location>
        <begin position="1026"/>
        <end position="1120"/>
    </location>
</feature>
<dbReference type="InterPro" id="IPR036465">
    <property type="entry name" value="vWFA_dom_sf"/>
</dbReference>
<keyword evidence="4" id="KW-1015">Disulfide bond</keyword>
<evidence type="ECO:0000256" key="6">
    <source>
        <dbReference type="ARBA" id="ARBA00023319"/>
    </source>
</evidence>
<dbReference type="InterPro" id="IPR003598">
    <property type="entry name" value="Ig_sub2"/>
</dbReference>
<sequence>MKDDNAVSDDCFFPMGVYPVGGQTSKPITTMKRIFSTTTTESTTAKRTENPTSRRGEGGICFMRVNSNNKSECFYLDLNPSEAPRTETIATLAPHRIFEITEEPPPLPIETVSLLNPPVVVNQRPVGSGSATFAPDRIFEIPISGVNTKTKSQKPDGKSNAGNRYGQGGVDLRRVAPTTPGKPGWNILRAEHSLIQAGGKNEVRFQPRKSESIPYNERRNHNRFSHLIVGNGGTYNLRVNPEAGQKTDDQWDQSSSGNRSVLPLPRENPRSHQEGPRHPSRGGYSSTFLVGDGYQTKNRRPIGQAPLSYDNVVLIPTNDRRVQYPTSNLDMLSRDRSQLMPPVNRGYNEEAQVSNVRVNTLVPQAENNRNHAFLIPAERRMGGNYNPTFADDIRVYYPTIHLNRSAANRSPLTLVPVNPRYVQEEMVSNVRVNARYPQIGNRNVNYEDNRRNHQAFMIPVDRRSGEPGLSNIRIQLPQQGTFSQHAHVSNSDSQRSNFEHLYLGVHKGRPHEFDQRSRHTRAVKARPSIEETEAISLAFVVDTTASMNTELNEVKYYVSIIMDEVLNNRGSHIGNFIFVPIHDEIPAHEDYLVTRDRSKMAQTISAIRVSGGGKCPENSLIGLLKAIELSEKDSHIFLFTDAYAKDYNLVPTIIGMIQRKKPRVYFLLTGECKKPDNNAQKYAFDKIAAASTGIVARLVTDKTGEWSSMQLQKELHAVLEAVAREFEKNRRIVTEHEGSPTGTGSEDIKISVDPGLTNLSLTSTGHNTKINVTGPKGPPKDIVKVLDMPNIQILSVPKPDPGEWTVSVTSPESPFKIVASGISTTDFLYGFSVSPTIDTTRLSKHPMQGVRNHLLLVAKDPSVLANISNVQLVIGNRVFTTLPISVSNKERGIYSGGPILFPNDSFKIRINAFTKEGYPLTRLTKATIVPQMPGPPEIDCKKRMVATAGFPFNMTCSVESLIRMDIQIFKIGASSAHTVTHSHTSTVVLNFPQLEKKDSGTYIIQANNSAGFADQEIYLEVQAIAPTVNLVPEFVSFPGKRLVIKCDVSSYIDYTVSWSKKEAPIDNFYRTGAFNLIGNDDLKIQNDTIIIDPVRPEDKGWYICTARNEGGKKSARTYLTIQEKPSVSIERFNEYFRKGDRISLICRADKGIPVVSLSWYDNYGVVEPDSAIFTNKRVTQRRDGSLELLINDANKQDSGTYTCFGRNDAGRDSKPAVLQYVEKPIVEAREPRVQALTGERLTLECSCTGFPTPNITWSRMSSGSPNRTPLESKRFTRKIPGDRGCGQMGCGDVHLHSDQWWWV</sequence>
<dbReference type="PANTHER" id="PTHR45080">
    <property type="entry name" value="CONTACTIN 5"/>
    <property type="match status" value="1"/>
</dbReference>
<dbReference type="InterPro" id="IPR007110">
    <property type="entry name" value="Ig-like_dom"/>
</dbReference>
<name>A0A146LAE3_LYGHE</name>
<keyword evidence="3" id="KW-0732">Signal</keyword>
<dbReference type="GO" id="GO:0032991">
    <property type="term" value="C:protein-containing complex"/>
    <property type="evidence" value="ECO:0007669"/>
    <property type="project" value="UniProtKB-ARBA"/>
</dbReference>
<evidence type="ECO:0000313" key="9">
    <source>
        <dbReference type="EMBL" id="JAQ04087.1"/>
    </source>
</evidence>
<feature type="region of interest" description="Disordered" evidence="7">
    <location>
        <begin position="198"/>
        <end position="219"/>
    </location>
</feature>
<dbReference type="Gene3D" id="3.40.50.410">
    <property type="entry name" value="von Willebrand factor, type A domain"/>
    <property type="match status" value="1"/>
</dbReference>
<feature type="compositionally biased region" description="Basic and acidic residues" evidence="7">
    <location>
        <begin position="267"/>
        <end position="277"/>
    </location>
</feature>
<feature type="region of interest" description="Disordered" evidence="7">
    <location>
        <begin position="147"/>
        <end position="185"/>
    </location>
</feature>
<evidence type="ECO:0000256" key="3">
    <source>
        <dbReference type="ARBA" id="ARBA00022729"/>
    </source>
</evidence>
<dbReference type="InterPro" id="IPR013783">
    <property type="entry name" value="Ig-like_fold"/>
</dbReference>
<keyword evidence="6" id="KW-0393">Immunoglobulin domain</keyword>
<dbReference type="InterPro" id="IPR056475">
    <property type="entry name" value="GBD_Hemicentin/VWA7"/>
</dbReference>
<feature type="domain" description="Ig-like" evidence="8">
    <location>
        <begin position="1125"/>
        <end position="1219"/>
    </location>
</feature>
<keyword evidence="2" id="KW-0964">Secreted</keyword>
<dbReference type="SUPFAM" id="SSF53300">
    <property type="entry name" value="vWA-like"/>
    <property type="match status" value="1"/>
</dbReference>
<proteinExistence type="predicted"/>
<evidence type="ECO:0000256" key="2">
    <source>
        <dbReference type="ARBA" id="ARBA00022525"/>
    </source>
</evidence>
<feature type="domain" description="Ig-like" evidence="8">
    <location>
        <begin position="1224"/>
        <end position="1259"/>
    </location>
</feature>
<dbReference type="Pfam" id="PF13927">
    <property type="entry name" value="Ig_3"/>
    <property type="match status" value="1"/>
</dbReference>
<dbReference type="InterPro" id="IPR003599">
    <property type="entry name" value="Ig_sub"/>
</dbReference>
<dbReference type="InterPro" id="IPR013098">
    <property type="entry name" value="Ig_I-set"/>
</dbReference>
<evidence type="ECO:0000256" key="4">
    <source>
        <dbReference type="ARBA" id="ARBA00023157"/>
    </source>
</evidence>
<dbReference type="Pfam" id="PF23560">
    <property type="entry name" value="GBD_Hemicentin"/>
    <property type="match status" value="1"/>
</dbReference>
<evidence type="ECO:0000259" key="8">
    <source>
        <dbReference type="PROSITE" id="PS50835"/>
    </source>
</evidence>
<dbReference type="SMART" id="SM00409">
    <property type="entry name" value="IG"/>
    <property type="match status" value="3"/>
</dbReference>
<feature type="compositionally biased region" description="Polar residues" evidence="7">
    <location>
        <begin position="1256"/>
        <end position="1269"/>
    </location>
</feature>
<dbReference type="PROSITE" id="PS50835">
    <property type="entry name" value="IG_LIKE"/>
    <property type="match status" value="3"/>
</dbReference>
<dbReference type="Pfam" id="PF25106">
    <property type="entry name" value="VWA_4"/>
    <property type="match status" value="1"/>
</dbReference>
<dbReference type="CDD" id="cd00198">
    <property type="entry name" value="vWFA"/>
    <property type="match status" value="1"/>
</dbReference>
<comment type="subcellular location">
    <subcellularLocation>
        <location evidence="1">Secreted</location>
    </subcellularLocation>
</comment>
<dbReference type="GO" id="GO:0005886">
    <property type="term" value="C:plasma membrane"/>
    <property type="evidence" value="ECO:0007669"/>
    <property type="project" value="TreeGrafter"/>
</dbReference>
<feature type="region of interest" description="Disordered" evidence="7">
    <location>
        <begin position="1256"/>
        <end position="1278"/>
    </location>
</feature>
<dbReference type="GO" id="GO:0005576">
    <property type="term" value="C:extracellular region"/>
    <property type="evidence" value="ECO:0007669"/>
    <property type="project" value="UniProtKB-SubCell"/>
</dbReference>
<dbReference type="PANTHER" id="PTHR45080:SF8">
    <property type="entry name" value="IG-LIKE DOMAIN-CONTAINING PROTEIN"/>
    <property type="match status" value="1"/>
</dbReference>
<gene>
    <name evidence="9" type="primary">HMCN1_3</name>
    <name evidence="9" type="ORF">g.70329</name>
</gene>
<feature type="region of interest" description="Disordered" evidence="7">
    <location>
        <begin position="236"/>
        <end position="288"/>
    </location>
</feature>
<dbReference type="Gene3D" id="2.60.40.10">
    <property type="entry name" value="Immunoglobulins"/>
    <property type="match status" value="4"/>
</dbReference>
<feature type="region of interest" description="Disordered" evidence="7">
    <location>
        <begin position="38"/>
        <end position="57"/>
    </location>
</feature>
<keyword evidence="5" id="KW-0325">Glycoprotein</keyword>
<reference evidence="9" key="1">
    <citation type="journal article" date="2016" name="Gigascience">
        <title>De novo construction of an expanded transcriptome assembly for the western tarnished plant bug, Lygus hesperus.</title>
        <authorList>
            <person name="Tassone E.E."/>
            <person name="Geib S.M."/>
            <person name="Hall B."/>
            <person name="Fabrick J.A."/>
            <person name="Brent C.S."/>
            <person name="Hull J.J."/>
        </authorList>
    </citation>
    <scope>NUCLEOTIDE SEQUENCE</scope>
</reference>
<evidence type="ECO:0000256" key="1">
    <source>
        <dbReference type="ARBA" id="ARBA00004613"/>
    </source>
</evidence>
<organism evidence="9">
    <name type="scientific">Lygus hesperus</name>
    <name type="common">Western plant bug</name>
    <dbReference type="NCBI Taxonomy" id="30085"/>
    <lineage>
        <taxon>Eukaryota</taxon>
        <taxon>Metazoa</taxon>
        <taxon>Ecdysozoa</taxon>
        <taxon>Arthropoda</taxon>
        <taxon>Hexapoda</taxon>
        <taxon>Insecta</taxon>
        <taxon>Pterygota</taxon>
        <taxon>Neoptera</taxon>
        <taxon>Paraneoptera</taxon>
        <taxon>Hemiptera</taxon>
        <taxon>Heteroptera</taxon>
        <taxon>Panheteroptera</taxon>
        <taxon>Cimicomorpha</taxon>
        <taxon>Miridae</taxon>
        <taxon>Mirini</taxon>
        <taxon>Lygus</taxon>
    </lineage>
</organism>
<dbReference type="CDD" id="cd00096">
    <property type="entry name" value="Ig"/>
    <property type="match status" value="2"/>
</dbReference>
<dbReference type="Pfam" id="PF07679">
    <property type="entry name" value="I-set"/>
    <property type="match status" value="1"/>
</dbReference>
<dbReference type="SUPFAM" id="SSF48726">
    <property type="entry name" value="Immunoglobulin"/>
    <property type="match status" value="4"/>
</dbReference>
<feature type="compositionally biased region" description="Basic and acidic residues" evidence="7">
    <location>
        <begin position="201"/>
        <end position="219"/>
    </location>
</feature>
<accession>A0A146LAE3</accession>
<dbReference type="GO" id="GO:0007156">
    <property type="term" value="P:homophilic cell adhesion via plasma membrane adhesion molecules"/>
    <property type="evidence" value="ECO:0007669"/>
    <property type="project" value="TreeGrafter"/>
</dbReference>
<feature type="compositionally biased region" description="Basic and acidic residues" evidence="7">
    <location>
        <begin position="44"/>
        <end position="57"/>
    </location>
</feature>
<evidence type="ECO:0000256" key="7">
    <source>
        <dbReference type="SAM" id="MobiDB-lite"/>
    </source>
</evidence>
<evidence type="ECO:0000256" key="5">
    <source>
        <dbReference type="ARBA" id="ARBA00023180"/>
    </source>
</evidence>
<protein>
    <submittedName>
        <fullName evidence="9">Hemicentin-1</fullName>
    </submittedName>
</protein>
<dbReference type="InterPro" id="IPR036179">
    <property type="entry name" value="Ig-like_dom_sf"/>
</dbReference>
<dbReference type="EMBL" id="GDHC01014542">
    <property type="protein sequence ID" value="JAQ04087.1"/>
    <property type="molecule type" value="Transcribed_RNA"/>
</dbReference>
<dbReference type="SMART" id="SM00408">
    <property type="entry name" value="IGc2"/>
    <property type="match status" value="4"/>
</dbReference>
<dbReference type="InterPro" id="IPR056861">
    <property type="entry name" value="HMCN1-like_VWA"/>
</dbReference>